<dbReference type="PROSITE" id="PS01087">
    <property type="entry name" value="RADICAL_ACTIVATING"/>
    <property type="match status" value="1"/>
</dbReference>
<evidence type="ECO:0000256" key="2">
    <source>
        <dbReference type="ARBA" id="ARBA00003852"/>
    </source>
</evidence>
<dbReference type="InterPro" id="IPR012837">
    <property type="entry name" value="NrdG"/>
</dbReference>
<dbReference type="Gene3D" id="3.20.20.70">
    <property type="entry name" value="Aldolase class I"/>
    <property type="match status" value="1"/>
</dbReference>
<dbReference type="GO" id="GO:0043365">
    <property type="term" value="F:[formate-C-acetyltransferase]-activating enzyme activity"/>
    <property type="evidence" value="ECO:0007669"/>
    <property type="project" value="InterPro"/>
</dbReference>
<keyword evidence="5" id="KW-0004">4Fe-4S</keyword>
<evidence type="ECO:0000313" key="13">
    <source>
        <dbReference type="EMBL" id="QCT06025.1"/>
    </source>
</evidence>
<evidence type="ECO:0000256" key="12">
    <source>
        <dbReference type="PIRNR" id="PIRNR000368"/>
    </source>
</evidence>
<dbReference type="EC" id="1.97.1.-" evidence="12"/>
<dbReference type="Pfam" id="PF13353">
    <property type="entry name" value="Fer4_12"/>
    <property type="match status" value="1"/>
</dbReference>
<dbReference type="InterPro" id="IPR001989">
    <property type="entry name" value="Radical_activat_CS"/>
</dbReference>
<keyword evidence="9" id="KW-0408">Iron</keyword>
<dbReference type="InterPro" id="IPR007197">
    <property type="entry name" value="rSAM"/>
</dbReference>
<evidence type="ECO:0000256" key="7">
    <source>
        <dbReference type="ARBA" id="ARBA00022723"/>
    </source>
</evidence>
<evidence type="ECO:0000256" key="5">
    <source>
        <dbReference type="ARBA" id="ARBA00022485"/>
    </source>
</evidence>
<dbReference type="GO" id="GO:0051539">
    <property type="term" value="F:4 iron, 4 sulfur cluster binding"/>
    <property type="evidence" value="ECO:0007669"/>
    <property type="project" value="UniProtKB-KW"/>
</dbReference>
<keyword evidence="7" id="KW-0479">Metal-binding</keyword>
<evidence type="ECO:0000313" key="14">
    <source>
        <dbReference type="Proteomes" id="UP000301475"/>
    </source>
</evidence>
<accession>A0A4P8XSW3</accession>
<dbReference type="SFLD" id="SFLDG01066">
    <property type="entry name" value="organic_radical-activating_enz"/>
    <property type="match status" value="1"/>
</dbReference>
<keyword evidence="6" id="KW-0949">S-adenosyl-L-methionine</keyword>
<dbReference type="PIRSF" id="PIRSF000368">
    <property type="entry name" value="NrdG"/>
    <property type="match status" value="1"/>
</dbReference>
<comment type="function">
    <text evidence="2 12">Activation of anaerobic ribonucleoside-triphosphate reductase under anaerobic conditions by generation of an organic free radical, using S-adenosylmethionine and reduced flavodoxin as cosubstrates to produce 5'-deoxy-adenosine.</text>
</comment>
<evidence type="ECO:0000256" key="8">
    <source>
        <dbReference type="ARBA" id="ARBA00023002"/>
    </source>
</evidence>
<dbReference type="KEGG" id="ruj:E5Z56_00975"/>
<dbReference type="RefSeq" id="WP_138156123.1">
    <property type="nucleotide sequence ID" value="NZ_CP039381.1"/>
</dbReference>
<gene>
    <name evidence="13" type="primary">nrdG</name>
    <name evidence="13" type="ORF">E5Z56_00975</name>
</gene>
<evidence type="ECO:0000256" key="9">
    <source>
        <dbReference type="ARBA" id="ARBA00023004"/>
    </source>
</evidence>
<dbReference type="InterPro" id="IPR058240">
    <property type="entry name" value="rSAM_sf"/>
</dbReference>
<dbReference type="OrthoDB" id="9782387at2"/>
<dbReference type="EMBL" id="CP039381">
    <property type="protein sequence ID" value="QCT06025.1"/>
    <property type="molecule type" value="Genomic_DNA"/>
</dbReference>
<dbReference type="PANTHER" id="PTHR30352:SF2">
    <property type="entry name" value="ANAEROBIC RIBONUCLEOSIDE-TRIPHOSPHATE REDUCTASE-ACTIVATING PROTEIN"/>
    <property type="match status" value="1"/>
</dbReference>
<proteinExistence type="inferred from homology"/>
<name>A0A4P8XSW3_9FIRM</name>
<dbReference type="GO" id="GO:0046872">
    <property type="term" value="F:metal ion binding"/>
    <property type="evidence" value="ECO:0007669"/>
    <property type="project" value="UniProtKB-KW"/>
</dbReference>
<dbReference type="SFLD" id="SFLDS00029">
    <property type="entry name" value="Radical_SAM"/>
    <property type="match status" value="1"/>
</dbReference>
<comment type="similarity">
    <text evidence="3 12">Belongs to the organic radical-activating enzymes family.</text>
</comment>
<comment type="catalytic activity">
    <reaction evidence="11">
        <text>glycyl-[protein] + reduced [flavodoxin] + S-adenosyl-L-methionine = glycin-2-yl radical-[protein] + semiquinone [flavodoxin] + 5'-deoxyadenosine + L-methionine + H(+)</text>
        <dbReference type="Rhea" id="RHEA:61976"/>
        <dbReference type="Rhea" id="RHEA-COMP:10622"/>
        <dbReference type="Rhea" id="RHEA-COMP:14480"/>
        <dbReference type="Rhea" id="RHEA-COMP:15993"/>
        <dbReference type="Rhea" id="RHEA-COMP:15994"/>
        <dbReference type="ChEBI" id="CHEBI:15378"/>
        <dbReference type="ChEBI" id="CHEBI:17319"/>
        <dbReference type="ChEBI" id="CHEBI:29947"/>
        <dbReference type="ChEBI" id="CHEBI:32722"/>
        <dbReference type="ChEBI" id="CHEBI:57618"/>
        <dbReference type="ChEBI" id="CHEBI:57844"/>
        <dbReference type="ChEBI" id="CHEBI:59789"/>
        <dbReference type="ChEBI" id="CHEBI:140311"/>
    </reaction>
</comment>
<dbReference type="InterPro" id="IPR013785">
    <property type="entry name" value="Aldolase_TIM"/>
</dbReference>
<keyword evidence="14" id="KW-1185">Reference proteome</keyword>
<organism evidence="13 14">
    <name type="scientific">Ruminococcus bovis</name>
    <dbReference type="NCBI Taxonomy" id="2564099"/>
    <lineage>
        <taxon>Bacteria</taxon>
        <taxon>Bacillati</taxon>
        <taxon>Bacillota</taxon>
        <taxon>Clostridia</taxon>
        <taxon>Eubacteriales</taxon>
        <taxon>Oscillospiraceae</taxon>
        <taxon>Ruminococcus</taxon>
    </lineage>
</organism>
<keyword evidence="10" id="KW-0411">Iron-sulfur</keyword>
<dbReference type="AlphaFoldDB" id="A0A4P8XSW3"/>
<dbReference type="Proteomes" id="UP000301475">
    <property type="component" value="Chromosome"/>
</dbReference>
<dbReference type="GO" id="GO:0004748">
    <property type="term" value="F:ribonucleoside-diphosphate reductase activity, thioredoxin disulfide as acceptor"/>
    <property type="evidence" value="ECO:0007669"/>
    <property type="project" value="TreeGrafter"/>
</dbReference>
<comment type="cofactor">
    <cofactor evidence="1">
        <name>[4Fe-4S] cluster</name>
        <dbReference type="ChEBI" id="CHEBI:49883"/>
    </cofactor>
</comment>
<evidence type="ECO:0000256" key="4">
    <source>
        <dbReference type="ARBA" id="ARBA00014281"/>
    </source>
</evidence>
<evidence type="ECO:0000256" key="1">
    <source>
        <dbReference type="ARBA" id="ARBA00001966"/>
    </source>
</evidence>
<dbReference type="NCBIfam" id="TIGR02491">
    <property type="entry name" value="NrdG"/>
    <property type="match status" value="1"/>
</dbReference>
<sequence length="171" mass="19139">MADNIVRLAGVIKESIVDGPGIRMTVFTQGCPHHCEGCHNPETWDFEGGFDCEIEKLINTAKKDPLLQGLTFSGGEPFAQAKPLAKLAKMCHENGYNVFCYTGYTFEKLVSSFDTHPEWKELLEEVDYLVDGPFILAEKSLMLHFRGSKNQRLLDVKKSLAENKAIDAENV</sequence>
<evidence type="ECO:0000256" key="6">
    <source>
        <dbReference type="ARBA" id="ARBA00022691"/>
    </source>
</evidence>
<reference evidence="13 14" key="1">
    <citation type="submission" date="2019-04" db="EMBL/GenBank/DDBJ databases">
        <authorList>
            <person name="Embree M."/>
            <person name="Gaffney J.R."/>
        </authorList>
    </citation>
    <scope>NUCLEOTIDE SEQUENCE [LARGE SCALE GENOMIC DNA]</scope>
    <source>
        <strain evidence="13 14">JE7A12</strain>
    </source>
</reference>
<dbReference type="PANTHER" id="PTHR30352">
    <property type="entry name" value="PYRUVATE FORMATE-LYASE-ACTIVATING ENZYME"/>
    <property type="match status" value="1"/>
</dbReference>
<evidence type="ECO:0000256" key="3">
    <source>
        <dbReference type="ARBA" id="ARBA00009777"/>
    </source>
</evidence>
<evidence type="ECO:0000256" key="10">
    <source>
        <dbReference type="ARBA" id="ARBA00023014"/>
    </source>
</evidence>
<dbReference type="SFLD" id="SFLDF00299">
    <property type="entry name" value="anaerobic_ribonucleoside-triph"/>
    <property type="match status" value="1"/>
</dbReference>
<keyword evidence="8 12" id="KW-0560">Oxidoreductase</keyword>
<dbReference type="SFLD" id="SFLDG01063">
    <property type="entry name" value="activating_enzymes__group_1"/>
    <property type="match status" value="1"/>
</dbReference>
<protein>
    <recommendedName>
        <fullName evidence="4 12">Anaerobic ribonucleoside-triphosphate reductase-activating protein</fullName>
        <ecNumber evidence="12">1.97.1.-</ecNumber>
    </recommendedName>
</protein>
<evidence type="ECO:0000256" key="11">
    <source>
        <dbReference type="ARBA" id="ARBA00047365"/>
    </source>
</evidence>
<dbReference type="SUPFAM" id="SSF102114">
    <property type="entry name" value="Radical SAM enzymes"/>
    <property type="match status" value="1"/>
</dbReference>
<dbReference type="InterPro" id="IPR034457">
    <property type="entry name" value="Organic_radical-activating"/>
</dbReference>